<comment type="caution">
    <text evidence="2">The sequence shown here is derived from an EMBL/GenBank/DDBJ whole genome shotgun (WGS) entry which is preliminary data.</text>
</comment>
<dbReference type="EMBL" id="PJMU01000003">
    <property type="protein sequence ID" value="PKV62917.1"/>
    <property type="molecule type" value="Genomic_DNA"/>
</dbReference>
<dbReference type="PANTHER" id="PTHR21064">
    <property type="entry name" value="AMINOGLYCOSIDE PHOSPHOTRANSFERASE DOMAIN-CONTAINING PROTEIN-RELATED"/>
    <property type="match status" value="1"/>
</dbReference>
<dbReference type="InterPro" id="IPR002575">
    <property type="entry name" value="Aminoglycoside_PTrfase"/>
</dbReference>
<dbReference type="Proteomes" id="UP000233782">
    <property type="component" value="Unassembled WGS sequence"/>
</dbReference>
<name>A0A2N3U837_9BACT</name>
<sequence length="390" mass="44502">MDNHTMSKTKASTPVTEDLKEILSHFLIEGSVASVKAYGSGHIHDTYYVQNQSLTLPDYLLQRINHHVFRNVPQLMDNIELVTAHLRKKLAAMPGREPDKEVLTLIPTRQHRSYFEDPAGNFWRLYLLLQGTRSYDLVENTQQAYEGGKAFGLFQALLADMDAHLLHESIPDFHNVEHRLKQFEAALVKDRVGRVKAVQPEIAFVKQRAYEMTALLRLGREGKLPLRITHNDTKFNNVLLDRQDKAQCVIDLDTVMPGFVAYDYGDAIRTTAVTSPEDEENLDRIDIDLGLFRSFTQGFLEETHASLTDAEIASLSPGLTLLPFIMGLRFLTDYIDGDHYYKIHAPDHNLQRARAQFRLVEVLEEKSGLLQSIIQEIYQACQHTDTQKIS</sequence>
<dbReference type="SUPFAM" id="SSF56112">
    <property type="entry name" value="Protein kinase-like (PK-like)"/>
    <property type="match status" value="1"/>
</dbReference>
<accession>A0A2N3U837</accession>
<evidence type="ECO:0000259" key="1">
    <source>
        <dbReference type="Pfam" id="PF01636"/>
    </source>
</evidence>
<dbReference type="InterPro" id="IPR050249">
    <property type="entry name" value="Pseudomonas-type_ThrB"/>
</dbReference>
<dbReference type="GO" id="GO:0016740">
    <property type="term" value="F:transferase activity"/>
    <property type="evidence" value="ECO:0007669"/>
    <property type="project" value="UniProtKB-KW"/>
</dbReference>
<dbReference type="AlphaFoldDB" id="A0A2N3U837"/>
<feature type="domain" description="Aminoglycoside phosphotransferase" evidence="1">
    <location>
        <begin position="35"/>
        <end position="282"/>
    </location>
</feature>
<dbReference type="Pfam" id="PF01636">
    <property type="entry name" value="APH"/>
    <property type="match status" value="1"/>
</dbReference>
<reference evidence="2 3" key="1">
    <citation type="submission" date="2017-12" db="EMBL/GenBank/DDBJ databases">
        <title>Genomic Encyclopedia of Type Strains, Phase III (KMG-III): the genomes of soil and plant-associated and newly described type strains.</title>
        <authorList>
            <person name="Whitman W."/>
        </authorList>
    </citation>
    <scope>NUCLEOTIDE SEQUENCE [LARGE SCALE GENOMIC DNA]</scope>
    <source>
        <strain evidence="2 3">LP43</strain>
    </source>
</reference>
<organism evidence="2 3">
    <name type="scientific">Pontibacter ramchanderi</name>
    <dbReference type="NCBI Taxonomy" id="1179743"/>
    <lineage>
        <taxon>Bacteria</taxon>
        <taxon>Pseudomonadati</taxon>
        <taxon>Bacteroidota</taxon>
        <taxon>Cytophagia</taxon>
        <taxon>Cytophagales</taxon>
        <taxon>Hymenobacteraceae</taxon>
        <taxon>Pontibacter</taxon>
    </lineage>
</organism>
<dbReference type="Gene3D" id="3.90.1200.10">
    <property type="match status" value="1"/>
</dbReference>
<evidence type="ECO:0000313" key="3">
    <source>
        <dbReference type="Proteomes" id="UP000233782"/>
    </source>
</evidence>
<dbReference type="PANTHER" id="PTHR21064:SF5">
    <property type="entry name" value="SLR1880 PROTEIN"/>
    <property type="match status" value="1"/>
</dbReference>
<keyword evidence="3" id="KW-1185">Reference proteome</keyword>
<proteinExistence type="predicted"/>
<protein>
    <submittedName>
        <fullName evidence="2">Phosphotransferase family enzyme</fullName>
    </submittedName>
</protein>
<dbReference type="InterPro" id="IPR011009">
    <property type="entry name" value="Kinase-like_dom_sf"/>
</dbReference>
<gene>
    <name evidence="2" type="ORF">BD749_2747</name>
</gene>
<evidence type="ECO:0000313" key="2">
    <source>
        <dbReference type="EMBL" id="PKV62917.1"/>
    </source>
</evidence>
<keyword evidence="2" id="KW-0808">Transferase</keyword>